<protein>
    <recommendedName>
        <fullName evidence="4">Brain and acute leukemia cytoplasmic protein</fullName>
    </recommendedName>
</protein>
<reference evidence="2" key="1">
    <citation type="submission" date="2021-01" db="EMBL/GenBank/DDBJ databases">
        <authorList>
            <person name="Zahm M."/>
            <person name="Roques C."/>
            <person name="Cabau C."/>
            <person name="Klopp C."/>
            <person name="Donnadieu C."/>
            <person name="Jouanno E."/>
            <person name="Lampietro C."/>
            <person name="Louis A."/>
            <person name="Herpin A."/>
            <person name="Echchiki A."/>
            <person name="Berthelot C."/>
            <person name="Parey E."/>
            <person name="Roest-Crollius H."/>
            <person name="Braasch I."/>
            <person name="Postlethwait J."/>
            <person name="Bobe J."/>
            <person name="Montfort J."/>
            <person name="Bouchez O."/>
            <person name="Begum T."/>
            <person name="Mejri S."/>
            <person name="Adams A."/>
            <person name="Chen W.-J."/>
            <person name="Guiguen Y."/>
        </authorList>
    </citation>
    <scope>NUCLEOTIDE SEQUENCE</scope>
    <source>
        <strain evidence="2">YG-15Mar2019-1</strain>
        <tissue evidence="2">Brain</tissue>
    </source>
</reference>
<name>A0A9D3PGT3_MEGAT</name>
<comment type="caution">
    <text evidence="2">The sequence shown here is derived from an EMBL/GenBank/DDBJ whole genome shotgun (WGS) entry which is preliminary data.</text>
</comment>
<dbReference type="InterPro" id="IPR009728">
    <property type="entry name" value="BAALC"/>
</dbReference>
<proteinExistence type="predicted"/>
<sequence>MGCGGSRADAIESKYDESWTRETESTWLTNTDTETLQTGINNNHNHNNNNYECVDSARLMKENTTICAGKVAGGGSSQQRRQRVNPVTESGKQPISSSSTSTNQRQAPCGDEQTKRESRKVPTMAMKISTKEVIPAKGTQLASGMDIAPRQRGAE</sequence>
<evidence type="ECO:0000256" key="1">
    <source>
        <dbReference type="SAM" id="MobiDB-lite"/>
    </source>
</evidence>
<dbReference type="EMBL" id="JAFDVH010000021">
    <property type="protein sequence ID" value="KAG7458112.1"/>
    <property type="molecule type" value="Genomic_DNA"/>
</dbReference>
<keyword evidence="3" id="KW-1185">Reference proteome</keyword>
<dbReference type="Proteomes" id="UP001046870">
    <property type="component" value="Chromosome 21"/>
</dbReference>
<dbReference type="AlphaFoldDB" id="A0A9D3PGT3"/>
<gene>
    <name evidence="2" type="ORF">MATL_G00234800</name>
</gene>
<evidence type="ECO:0000313" key="3">
    <source>
        <dbReference type="Proteomes" id="UP001046870"/>
    </source>
</evidence>
<evidence type="ECO:0008006" key="4">
    <source>
        <dbReference type="Google" id="ProtNLM"/>
    </source>
</evidence>
<evidence type="ECO:0000313" key="2">
    <source>
        <dbReference type="EMBL" id="KAG7458112.1"/>
    </source>
</evidence>
<feature type="region of interest" description="Disordered" evidence="1">
    <location>
        <begin position="69"/>
        <end position="155"/>
    </location>
</feature>
<feature type="compositionally biased region" description="Basic and acidic residues" evidence="1">
    <location>
        <begin position="9"/>
        <end position="24"/>
    </location>
</feature>
<organism evidence="2 3">
    <name type="scientific">Megalops atlanticus</name>
    <name type="common">Tarpon</name>
    <name type="synonym">Clupea gigantea</name>
    <dbReference type="NCBI Taxonomy" id="7932"/>
    <lineage>
        <taxon>Eukaryota</taxon>
        <taxon>Metazoa</taxon>
        <taxon>Chordata</taxon>
        <taxon>Craniata</taxon>
        <taxon>Vertebrata</taxon>
        <taxon>Euteleostomi</taxon>
        <taxon>Actinopterygii</taxon>
        <taxon>Neopterygii</taxon>
        <taxon>Teleostei</taxon>
        <taxon>Elopiformes</taxon>
        <taxon>Megalopidae</taxon>
        <taxon>Megalops</taxon>
    </lineage>
</organism>
<feature type="compositionally biased region" description="Polar residues" evidence="1">
    <location>
        <begin position="85"/>
        <end position="106"/>
    </location>
</feature>
<feature type="region of interest" description="Disordered" evidence="1">
    <location>
        <begin position="1"/>
        <end position="24"/>
    </location>
</feature>
<dbReference type="GO" id="GO:0005737">
    <property type="term" value="C:cytoplasm"/>
    <property type="evidence" value="ECO:0007669"/>
    <property type="project" value="InterPro"/>
</dbReference>
<dbReference type="Pfam" id="PF06989">
    <property type="entry name" value="BAALC_N"/>
    <property type="match status" value="1"/>
</dbReference>
<dbReference type="PANTHER" id="PTHR14731:SF0">
    <property type="entry name" value="BRAIN AND ACUTE LEUKEMIA CYTOPLASMIC PROTEIN"/>
    <property type="match status" value="1"/>
</dbReference>
<accession>A0A9D3PGT3</accession>
<dbReference type="PANTHER" id="PTHR14731">
    <property type="entry name" value="BRAIN AND ACUTE LEUKEMIA CYTOPLASMIC PROTEIN"/>
    <property type="match status" value="1"/>
</dbReference>
<dbReference type="OrthoDB" id="9940597at2759"/>